<dbReference type="AlphaFoldDB" id="A0A250WY02"/>
<dbReference type="SUPFAM" id="SSF53474">
    <property type="entry name" value="alpha/beta-Hydrolases"/>
    <property type="match status" value="1"/>
</dbReference>
<dbReference type="PANTHER" id="PTHR11802:SF254">
    <property type="entry name" value="SERINE CARBOXYPEPTIDASE-LIKE 20"/>
    <property type="match status" value="1"/>
</dbReference>
<feature type="signal peptide" evidence="2">
    <location>
        <begin position="1"/>
        <end position="16"/>
    </location>
</feature>
<gene>
    <name evidence="3" type="ORF">CEUSTIGMA_g2844.t1</name>
</gene>
<comment type="caution">
    <text evidence="3">The sequence shown here is derived from an EMBL/GenBank/DDBJ whole genome shotgun (WGS) entry which is preliminary data.</text>
</comment>
<accession>A0A250WY02</accession>
<evidence type="ECO:0000256" key="1">
    <source>
        <dbReference type="ARBA" id="ARBA00009431"/>
    </source>
</evidence>
<dbReference type="GO" id="GO:0006508">
    <property type="term" value="P:proteolysis"/>
    <property type="evidence" value="ECO:0007669"/>
    <property type="project" value="UniProtKB-KW"/>
</dbReference>
<protein>
    <recommendedName>
        <fullName evidence="2">Carboxypeptidase</fullName>
        <ecNumber evidence="2">3.4.16.-</ecNumber>
    </recommendedName>
</protein>
<feature type="chain" id="PRO_5011821287" description="Carboxypeptidase" evidence="2">
    <location>
        <begin position="17"/>
        <end position="468"/>
    </location>
</feature>
<organism evidence="3 4">
    <name type="scientific">Chlamydomonas eustigma</name>
    <dbReference type="NCBI Taxonomy" id="1157962"/>
    <lineage>
        <taxon>Eukaryota</taxon>
        <taxon>Viridiplantae</taxon>
        <taxon>Chlorophyta</taxon>
        <taxon>core chlorophytes</taxon>
        <taxon>Chlorophyceae</taxon>
        <taxon>CS clade</taxon>
        <taxon>Chlamydomonadales</taxon>
        <taxon>Chlamydomonadaceae</taxon>
        <taxon>Chlamydomonas</taxon>
    </lineage>
</organism>
<dbReference type="GO" id="GO:0004185">
    <property type="term" value="F:serine-type carboxypeptidase activity"/>
    <property type="evidence" value="ECO:0007669"/>
    <property type="project" value="UniProtKB-UniRule"/>
</dbReference>
<dbReference type="GO" id="GO:0016747">
    <property type="term" value="F:acyltransferase activity, transferring groups other than amino-acyl groups"/>
    <property type="evidence" value="ECO:0007669"/>
    <property type="project" value="TreeGrafter"/>
</dbReference>
<dbReference type="OrthoDB" id="443318at2759"/>
<dbReference type="InterPro" id="IPR029058">
    <property type="entry name" value="AB_hydrolase_fold"/>
</dbReference>
<dbReference type="GO" id="GO:0019748">
    <property type="term" value="P:secondary metabolic process"/>
    <property type="evidence" value="ECO:0007669"/>
    <property type="project" value="TreeGrafter"/>
</dbReference>
<keyword evidence="2" id="KW-0645">Protease</keyword>
<dbReference type="InterPro" id="IPR033124">
    <property type="entry name" value="Ser_caboxypep_his_AS"/>
</dbReference>
<dbReference type="Gene3D" id="3.40.50.1820">
    <property type="entry name" value="alpha/beta hydrolase"/>
    <property type="match status" value="1"/>
</dbReference>
<keyword evidence="2" id="KW-0121">Carboxypeptidase</keyword>
<dbReference type="InterPro" id="IPR001563">
    <property type="entry name" value="Peptidase_S10"/>
</dbReference>
<keyword evidence="2" id="KW-0732">Signal</keyword>
<dbReference type="PANTHER" id="PTHR11802">
    <property type="entry name" value="SERINE PROTEASE FAMILY S10 SERINE CARBOXYPEPTIDASE"/>
    <property type="match status" value="1"/>
</dbReference>
<dbReference type="PROSITE" id="PS00131">
    <property type="entry name" value="CARBOXYPEPT_SER_SER"/>
    <property type="match status" value="1"/>
</dbReference>
<name>A0A250WY02_9CHLO</name>
<evidence type="ECO:0000256" key="2">
    <source>
        <dbReference type="RuleBase" id="RU361156"/>
    </source>
</evidence>
<sequence length="468" mass="52429">MCLLLAFFVILSSVAGISNIKNYYNVGQKQPKEITQLPGLDGKPISKQFSGYVTVDKRHDRSLFYWVVHSERDVNNDPVVLWLTGGPGCSSMDAFIYEHGPFKFSFKGGDDGADIVLEENPYSWSKVATMIYVDSPAGTGLSYSRKPQDYSTDNERTVEDLYSFLVELFTMMPELSYQGFYIAGESYGGVYVPLLASKILNMSRSQRGMPINLRGYMTGNGVTDDVIESAGQLEFAYGMGLIDPLTFHRVQEDCKGNYWDVDSDSACALSLKKAYDIFYWVNPYDTLLDCYLSAQKDEDKMTHSAHKDVVNTLSWKAQLGHTVPCANRRVALKWLSLPEVRQAIHAVPVQELSWQPCSDILNYTINTPVSMINTHKELLHAGLSALVYSGDHDFIIPFTATRTWVYGMGLHELSPYSAWKVDDQVAGFTVSFTSGLTFATIKGAGHMAPQTNPKETLHLISRFLDEFR</sequence>
<dbReference type="PRINTS" id="PR00724">
    <property type="entry name" value="CRBOXYPTASEC"/>
</dbReference>
<dbReference type="EMBL" id="BEGY01000012">
    <property type="protein sequence ID" value="GAX75400.1"/>
    <property type="molecule type" value="Genomic_DNA"/>
</dbReference>
<dbReference type="Proteomes" id="UP000232323">
    <property type="component" value="Unassembled WGS sequence"/>
</dbReference>
<dbReference type="InterPro" id="IPR018202">
    <property type="entry name" value="Ser_caboxypep_ser_AS"/>
</dbReference>
<dbReference type="Pfam" id="PF00450">
    <property type="entry name" value="Peptidase_S10"/>
    <property type="match status" value="1"/>
</dbReference>
<comment type="similarity">
    <text evidence="1 2">Belongs to the peptidase S10 family.</text>
</comment>
<dbReference type="EC" id="3.4.16.-" evidence="2"/>
<keyword evidence="2" id="KW-0378">Hydrolase</keyword>
<reference evidence="3 4" key="1">
    <citation type="submission" date="2017-08" db="EMBL/GenBank/DDBJ databases">
        <title>Acidophilic green algal genome provides insights into adaptation to an acidic environment.</title>
        <authorList>
            <person name="Hirooka S."/>
            <person name="Hirose Y."/>
            <person name="Kanesaki Y."/>
            <person name="Higuchi S."/>
            <person name="Fujiwara T."/>
            <person name="Onuma R."/>
            <person name="Era A."/>
            <person name="Ohbayashi R."/>
            <person name="Uzuka A."/>
            <person name="Nozaki H."/>
            <person name="Yoshikawa H."/>
            <person name="Miyagishima S.Y."/>
        </authorList>
    </citation>
    <scope>NUCLEOTIDE SEQUENCE [LARGE SCALE GENOMIC DNA]</scope>
    <source>
        <strain evidence="3 4">NIES-2499</strain>
    </source>
</reference>
<proteinExistence type="inferred from homology"/>
<evidence type="ECO:0000313" key="4">
    <source>
        <dbReference type="Proteomes" id="UP000232323"/>
    </source>
</evidence>
<keyword evidence="4" id="KW-1185">Reference proteome</keyword>
<dbReference type="PROSITE" id="PS00560">
    <property type="entry name" value="CARBOXYPEPT_SER_HIS"/>
    <property type="match status" value="1"/>
</dbReference>
<evidence type="ECO:0000313" key="3">
    <source>
        <dbReference type="EMBL" id="GAX75400.1"/>
    </source>
</evidence>